<dbReference type="InterPro" id="IPR008921">
    <property type="entry name" value="DNA_pol3_clamp-load_cplx_C"/>
</dbReference>
<keyword evidence="7" id="KW-0547">Nucleotide-binding</keyword>
<comment type="caution">
    <text evidence="14">The sequence shown here is derived from an EMBL/GenBank/DDBJ whole genome shotgun (WGS) entry which is preliminary data.</text>
</comment>
<dbReference type="FunFam" id="3.40.50.300:FF:000014">
    <property type="entry name" value="DNA polymerase III subunit gamma/tau"/>
    <property type="match status" value="1"/>
</dbReference>
<dbReference type="Pfam" id="PF12169">
    <property type="entry name" value="DNA_pol3_gamma3"/>
    <property type="match status" value="1"/>
</dbReference>
<feature type="compositionally biased region" description="Basic and acidic residues" evidence="12">
    <location>
        <begin position="390"/>
        <end position="410"/>
    </location>
</feature>
<dbReference type="Gene3D" id="1.20.272.10">
    <property type="match status" value="1"/>
</dbReference>
<dbReference type="GO" id="GO:0006261">
    <property type="term" value="P:DNA-templated DNA replication"/>
    <property type="evidence" value="ECO:0007669"/>
    <property type="project" value="TreeGrafter"/>
</dbReference>
<dbReference type="EC" id="2.7.7.7" evidence="2"/>
<keyword evidence="5" id="KW-0235">DNA replication</keyword>
<feature type="compositionally biased region" description="Basic and acidic residues" evidence="12">
    <location>
        <begin position="365"/>
        <end position="380"/>
    </location>
</feature>
<dbReference type="Proteomes" id="UP000824090">
    <property type="component" value="Unassembled WGS sequence"/>
</dbReference>
<dbReference type="SMART" id="SM00382">
    <property type="entry name" value="AAA"/>
    <property type="match status" value="1"/>
</dbReference>
<reference evidence="14" key="1">
    <citation type="submission" date="2020-10" db="EMBL/GenBank/DDBJ databases">
        <authorList>
            <person name="Gilroy R."/>
        </authorList>
    </citation>
    <scope>NUCLEOTIDE SEQUENCE</scope>
    <source>
        <strain evidence="14">ChiHcec3-6078</strain>
    </source>
</reference>
<dbReference type="Pfam" id="PF22608">
    <property type="entry name" value="DNAX_ATPase_lid"/>
    <property type="match status" value="1"/>
</dbReference>
<organism evidence="14 15">
    <name type="scientific">Candidatus Allocopromorpha excrementigallinarum</name>
    <dbReference type="NCBI Taxonomy" id="2840742"/>
    <lineage>
        <taxon>Bacteria</taxon>
        <taxon>Bacillati</taxon>
        <taxon>Bacillota</taxon>
        <taxon>Clostridia</taxon>
        <taxon>Eubacteriales</taxon>
        <taxon>Eubacteriaceae</taxon>
        <taxon>Eubacteriaceae incertae sedis</taxon>
        <taxon>Candidatus Allocopromorpha</taxon>
    </lineage>
</organism>
<dbReference type="PANTHER" id="PTHR11669">
    <property type="entry name" value="REPLICATION FACTOR C / DNA POLYMERASE III GAMMA-TAU SUBUNIT"/>
    <property type="match status" value="1"/>
</dbReference>
<dbReference type="EMBL" id="DVMP01000055">
    <property type="protein sequence ID" value="HIU25403.1"/>
    <property type="molecule type" value="Genomic_DNA"/>
</dbReference>
<dbReference type="PANTHER" id="PTHR11669:SF0">
    <property type="entry name" value="PROTEIN STICHEL-LIKE 2"/>
    <property type="match status" value="1"/>
</dbReference>
<dbReference type="InterPro" id="IPR003593">
    <property type="entry name" value="AAA+_ATPase"/>
</dbReference>
<proteinExistence type="inferred from homology"/>
<dbReference type="AlphaFoldDB" id="A0A9D1L6W1"/>
<dbReference type="Gene3D" id="3.40.50.300">
    <property type="entry name" value="P-loop containing nucleotide triphosphate hydrolases"/>
    <property type="match status" value="1"/>
</dbReference>
<evidence type="ECO:0000256" key="8">
    <source>
        <dbReference type="ARBA" id="ARBA00022833"/>
    </source>
</evidence>
<evidence type="ECO:0000313" key="15">
    <source>
        <dbReference type="Proteomes" id="UP000824090"/>
    </source>
</evidence>
<evidence type="ECO:0000256" key="3">
    <source>
        <dbReference type="ARBA" id="ARBA00022679"/>
    </source>
</evidence>
<comment type="similarity">
    <text evidence="1">Belongs to the DnaX/STICHEL family.</text>
</comment>
<evidence type="ECO:0000256" key="12">
    <source>
        <dbReference type="SAM" id="MobiDB-lite"/>
    </source>
</evidence>
<dbReference type="NCBIfam" id="NF004046">
    <property type="entry name" value="PRK05563.1"/>
    <property type="match status" value="1"/>
</dbReference>
<dbReference type="InterPro" id="IPR050238">
    <property type="entry name" value="DNA_Rep/Repair_Clamp_Loader"/>
</dbReference>
<evidence type="ECO:0000256" key="1">
    <source>
        <dbReference type="ARBA" id="ARBA00006360"/>
    </source>
</evidence>
<keyword evidence="8" id="KW-0862">Zinc</keyword>
<dbReference type="InterPro" id="IPR022754">
    <property type="entry name" value="DNA_pol_III_gamma-3"/>
</dbReference>
<evidence type="ECO:0000259" key="13">
    <source>
        <dbReference type="SMART" id="SM00382"/>
    </source>
</evidence>
<evidence type="ECO:0000256" key="2">
    <source>
        <dbReference type="ARBA" id="ARBA00012417"/>
    </source>
</evidence>
<dbReference type="FunFam" id="1.10.8.60:FF:000013">
    <property type="entry name" value="DNA polymerase III subunit gamma/tau"/>
    <property type="match status" value="1"/>
</dbReference>
<evidence type="ECO:0000256" key="5">
    <source>
        <dbReference type="ARBA" id="ARBA00022705"/>
    </source>
</evidence>
<keyword evidence="6" id="KW-0479">Metal-binding</keyword>
<sequence length="520" mass="57798">MHKALYRTYRPETFEEVLGQEHIVRILKNQINSDTAGHAYLFCGTRGTGKTTMARILAKGLNCLGEGERPCGECSACKSIKEGTYLDVIEIDAASNNGVDNIRELRESVKYPPAAGRKKVYIIDEVHMLSSGAYNALLKTLEEPPEYVVFILATTEPHRLPATILSRCMRLDFKRVPERKLIKGMADICLREGIEAEENALRIIAANADGSVRDGLSILDQCISGAEGKLSPADVLEFLGASGEETFVRLTDSVIKGKTAEAITVLGEALADGKDVRQFMRDWVNHYRNLLMTKFIKDPGDIINLSAENTDRIRKQSDSAGLEDINRGILELSRTLNEARWSTQPRILLEVAIVKLCGASEKKPYESRERLRKNKEEALPVRESPSGENPLKEKKNEALPGDDLRQEKASGGEEYDLNALWRAVFEDGEAAKGSFYIIGSSSRLIGVEEDSFTVETSSEHVRIHAENNRELLEELMEKHTGKRRAMKLAAVKETERDEGAGLERAAAEAEKLLGVRVEIK</sequence>
<dbReference type="SUPFAM" id="SSF52540">
    <property type="entry name" value="P-loop containing nucleoside triphosphate hydrolases"/>
    <property type="match status" value="1"/>
</dbReference>
<dbReference type="Gene3D" id="1.10.8.60">
    <property type="match status" value="1"/>
</dbReference>
<dbReference type="GO" id="GO:0005524">
    <property type="term" value="F:ATP binding"/>
    <property type="evidence" value="ECO:0007669"/>
    <property type="project" value="UniProtKB-KW"/>
</dbReference>
<keyword evidence="3 14" id="KW-0808">Transferase</keyword>
<dbReference type="CDD" id="cd18137">
    <property type="entry name" value="HLD_clamp_pol_III_gamma_tau"/>
    <property type="match status" value="1"/>
</dbReference>
<dbReference type="GO" id="GO:0003887">
    <property type="term" value="F:DNA-directed DNA polymerase activity"/>
    <property type="evidence" value="ECO:0007669"/>
    <property type="project" value="UniProtKB-KW"/>
</dbReference>
<reference evidence="14" key="2">
    <citation type="journal article" date="2021" name="PeerJ">
        <title>Extensive microbial diversity within the chicken gut microbiome revealed by metagenomics and culture.</title>
        <authorList>
            <person name="Gilroy R."/>
            <person name="Ravi A."/>
            <person name="Getino M."/>
            <person name="Pursley I."/>
            <person name="Horton D.L."/>
            <person name="Alikhan N.F."/>
            <person name="Baker D."/>
            <person name="Gharbi K."/>
            <person name="Hall N."/>
            <person name="Watson M."/>
            <person name="Adriaenssens E.M."/>
            <person name="Foster-Nyarko E."/>
            <person name="Jarju S."/>
            <person name="Secka A."/>
            <person name="Antonio M."/>
            <person name="Oren A."/>
            <person name="Chaudhuri R.R."/>
            <person name="La Ragione R."/>
            <person name="Hildebrand F."/>
            <person name="Pallen M.J."/>
        </authorList>
    </citation>
    <scope>NUCLEOTIDE SEQUENCE</scope>
    <source>
        <strain evidence="14">ChiHcec3-6078</strain>
    </source>
</reference>
<dbReference type="SUPFAM" id="SSF48019">
    <property type="entry name" value="post-AAA+ oligomerization domain-like"/>
    <property type="match status" value="1"/>
</dbReference>
<evidence type="ECO:0000256" key="9">
    <source>
        <dbReference type="ARBA" id="ARBA00022840"/>
    </source>
</evidence>
<dbReference type="InterPro" id="IPR012763">
    <property type="entry name" value="DNA_pol_III_sug/sutau_N"/>
</dbReference>
<keyword evidence="10" id="KW-0239">DNA-directed DNA polymerase</keyword>
<dbReference type="GO" id="GO:0009360">
    <property type="term" value="C:DNA polymerase III complex"/>
    <property type="evidence" value="ECO:0007669"/>
    <property type="project" value="InterPro"/>
</dbReference>
<dbReference type="NCBIfam" id="TIGR02397">
    <property type="entry name" value="dnaX_nterm"/>
    <property type="match status" value="1"/>
</dbReference>
<feature type="domain" description="AAA+ ATPase" evidence="13">
    <location>
        <begin position="36"/>
        <end position="177"/>
    </location>
</feature>
<keyword evidence="9" id="KW-0067">ATP-binding</keyword>
<dbReference type="CDD" id="cd00009">
    <property type="entry name" value="AAA"/>
    <property type="match status" value="1"/>
</dbReference>
<dbReference type="GO" id="GO:0046872">
    <property type="term" value="F:metal ion binding"/>
    <property type="evidence" value="ECO:0007669"/>
    <property type="project" value="UniProtKB-KW"/>
</dbReference>
<accession>A0A9D1L6W1</accession>
<gene>
    <name evidence="14" type="primary">dnaX</name>
    <name evidence="14" type="ORF">IAC50_02740</name>
</gene>
<evidence type="ECO:0000256" key="10">
    <source>
        <dbReference type="ARBA" id="ARBA00022932"/>
    </source>
</evidence>
<dbReference type="InterPro" id="IPR027417">
    <property type="entry name" value="P-loop_NTPase"/>
</dbReference>
<feature type="region of interest" description="Disordered" evidence="12">
    <location>
        <begin position="365"/>
        <end position="410"/>
    </location>
</feature>
<protein>
    <recommendedName>
        <fullName evidence="2">DNA-directed DNA polymerase</fullName>
        <ecNumber evidence="2">2.7.7.7</ecNumber>
    </recommendedName>
</protein>
<dbReference type="GO" id="GO:0003677">
    <property type="term" value="F:DNA binding"/>
    <property type="evidence" value="ECO:0007669"/>
    <property type="project" value="InterPro"/>
</dbReference>
<evidence type="ECO:0000313" key="14">
    <source>
        <dbReference type="EMBL" id="HIU25403.1"/>
    </source>
</evidence>
<comment type="catalytic activity">
    <reaction evidence="11">
        <text>DNA(n) + a 2'-deoxyribonucleoside 5'-triphosphate = DNA(n+1) + diphosphate</text>
        <dbReference type="Rhea" id="RHEA:22508"/>
        <dbReference type="Rhea" id="RHEA-COMP:17339"/>
        <dbReference type="Rhea" id="RHEA-COMP:17340"/>
        <dbReference type="ChEBI" id="CHEBI:33019"/>
        <dbReference type="ChEBI" id="CHEBI:61560"/>
        <dbReference type="ChEBI" id="CHEBI:173112"/>
        <dbReference type="EC" id="2.7.7.7"/>
    </reaction>
</comment>
<name>A0A9D1L6W1_9FIRM</name>
<evidence type="ECO:0000256" key="6">
    <source>
        <dbReference type="ARBA" id="ARBA00022723"/>
    </source>
</evidence>
<evidence type="ECO:0000256" key="4">
    <source>
        <dbReference type="ARBA" id="ARBA00022695"/>
    </source>
</evidence>
<evidence type="ECO:0000256" key="11">
    <source>
        <dbReference type="ARBA" id="ARBA00049244"/>
    </source>
</evidence>
<dbReference type="Pfam" id="PF13177">
    <property type="entry name" value="DNA_pol3_delta2"/>
    <property type="match status" value="1"/>
</dbReference>
<keyword evidence="4 14" id="KW-0548">Nucleotidyltransferase</keyword>
<evidence type="ECO:0000256" key="7">
    <source>
        <dbReference type="ARBA" id="ARBA00022741"/>
    </source>
</evidence>
<dbReference type="InterPro" id="IPR045085">
    <property type="entry name" value="HLD_clamp_pol_III_gamma_tau"/>
</dbReference>